<name>A0A6J6KAW3_9ZZZZ</name>
<organism evidence="1">
    <name type="scientific">freshwater metagenome</name>
    <dbReference type="NCBI Taxonomy" id="449393"/>
    <lineage>
        <taxon>unclassified sequences</taxon>
        <taxon>metagenomes</taxon>
        <taxon>ecological metagenomes</taxon>
    </lineage>
</organism>
<reference evidence="1" key="1">
    <citation type="submission" date="2020-05" db="EMBL/GenBank/DDBJ databases">
        <authorList>
            <person name="Chiriac C."/>
            <person name="Salcher M."/>
            <person name="Ghai R."/>
            <person name="Kavagutti S V."/>
        </authorList>
    </citation>
    <scope>NUCLEOTIDE SEQUENCE</scope>
</reference>
<gene>
    <name evidence="1" type="ORF">UFOPK2158_00978</name>
</gene>
<sequence length="178" mass="18931">MAGVELDSFQFIKISASCLHEPNRAVNFFSEPFITRVGGILSKAFVPTVDHAQISEAALGERPNQIQSGRCGVVSLEHSGRIRGSRFFSEVIAIDDVAAVRGKGHAISGLIVAGARLGKLASHPAHLHNGHRRTVGQHHGHLQYGLDPVPNVVSGGTLESLSAVATLKQESFPTCNAR</sequence>
<evidence type="ECO:0000313" key="1">
    <source>
        <dbReference type="EMBL" id="CAB4646900.1"/>
    </source>
</evidence>
<protein>
    <submittedName>
        <fullName evidence="1">Unannotated protein</fullName>
    </submittedName>
</protein>
<accession>A0A6J6KAW3</accession>
<dbReference type="EMBL" id="CAEZVY010000102">
    <property type="protein sequence ID" value="CAB4646900.1"/>
    <property type="molecule type" value="Genomic_DNA"/>
</dbReference>
<dbReference type="AlphaFoldDB" id="A0A6J6KAW3"/>
<proteinExistence type="predicted"/>